<dbReference type="GO" id="GO:0006508">
    <property type="term" value="P:proteolysis"/>
    <property type="evidence" value="ECO:0007669"/>
    <property type="project" value="UniProtKB-KW"/>
</dbReference>
<reference evidence="6" key="1">
    <citation type="submission" date="2020-05" db="UniProtKB">
        <authorList>
            <consortium name="EnsemblMetazoa"/>
        </authorList>
    </citation>
    <scope>IDENTIFICATION</scope>
    <source>
        <strain evidence="6">TTRI</strain>
    </source>
</reference>
<dbReference type="GO" id="GO:0004252">
    <property type="term" value="F:serine-type endopeptidase activity"/>
    <property type="evidence" value="ECO:0007669"/>
    <property type="project" value="InterPro"/>
</dbReference>
<accession>A0A1A9UD24</accession>
<dbReference type="STRING" id="7395.A0A1A9UD24"/>
<dbReference type="Pfam" id="PF00089">
    <property type="entry name" value="Trypsin"/>
    <property type="match status" value="1"/>
</dbReference>
<dbReference type="VEuPathDB" id="VectorBase:GAUT000408"/>
<evidence type="ECO:0000259" key="5">
    <source>
        <dbReference type="PROSITE" id="PS50240"/>
    </source>
</evidence>
<dbReference type="InterPro" id="IPR050430">
    <property type="entry name" value="Peptidase_S1"/>
</dbReference>
<dbReference type="SMART" id="SM00020">
    <property type="entry name" value="Tryp_SPc"/>
    <property type="match status" value="1"/>
</dbReference>
<evidence type="ECO:0000256" key="3">
    <source>
        <dbReference type="ARBA" id="ARBA00022825"/>
    </source>
</evidence>
<proteinExistence type="predicted"/>
<evidence type="ECO:0000256" key="4">
    <source>
        <dbReference type="ARBA" id="ARBA00023157"/>
    </source>
</evidence>
<dbReference type="SUPFAM" id="SSF50494">
    <property type="entry name" value="Trypsin-like serine proteases"/>
    <property type="match status" value="1"/>
</dbReference>
<dbReference type="InterPro" id="IPR009003">
    <property type="entry name" value="Peptidase_S1_PA"/>
</dbReference>
<dbReference type="Proteomes" id="UP000078200">
    <property type="component" value="Unassembled WGS sequence"/>
</dbReference>
<keyword evidence="3" id="KW-0720">Serine protease</keyword>
<evidence type="ECO:0000313" key="7">
    <source>
        <dbReference type="Proteomes" id="UP000078200"/>
    </source>
</evidence>
<sequence>MSIGNQNGPPVLICNGVIIQCRLILTTASCIHYQLTVESAAEPFQPNKLFIIAGTSSEFASELTVQVLDIIIANSFNVTTYENDLAILRLNSNLPLGIRNDLKWVILDDIDNADKPCLASFYFRNKLTKIPSYTRTEQLPLLPNSECQSISQYPLARRNDICSLYTLPCGFHCAVCKRQPATTNPAFDDFARYNVDRGVGLLCKNHLVGLLSTILPLPDANNFNCSQKVAQSYYTNLENHLTWIYNVIHTEELEVLKEGAYTASSPYDVLLSFSLSEHSEILNSAVVTKQLQFLSS</sequence>
<organism evidence="6 7">
    <name type="scientific">Glossina austeni</name>
    <name type="common">Savannah tsetse fly</name>
    <dbReference type="NCBI Taxonomy" id="7395"/>
    <lineage>
        <taxon>Eukaryota</taxon>
        <taxon>Metazoa</taxon>
        <taxon>Ecdysozoa</taxon>
        <taxon>Arthropoda</taxon>
        <taxon>Hexapoda</taxon>
        <taxon>Insecta</taxon>
        <taxon>Pterygota</taxon>
        <taxon>Neoptera</taxon>
        <taxon>Endopterygota</taxon>
        <taxon>Diptera</taxon>
        <taxon>Brachycera</taxon>
        <taxon>Muscomorpha</taxon>
        <taxon>Hippoboscoidea</taxon>
        <taxon>Glossinidae</taxon>
        <taxon>Glossina</taxon>
    </lineage>
</organism>
<dbReference type="PANTHER" id="PTHR24276">
    <property type="entry name" value="POLYSERASE-RELATED"/>
    <property type="match status" value="1"/>
</dbReference>
<evidence type="ECO:0000256" key="1">
    <source>
        <dbReference type="ARBA" id="ARBA00022670"/>
    </source>
</evidence>
<evidence type="ECO:0000256" key="2">
    <source>
        <dbReference type="ARBA" id="ARBA00022801"/>
    </source>
</evidence>
<keyword evidence="7" id="KW-1185">Reference proteome</keyword>
<dbReference type="InterPro" id="IPR043504">
    <property type="entry name" value="Peptidase_S1_PA_chymotrypsin"/>
</dbReference>
<dbReference type="Gene3D" id="2.40.10.10">
    <property type="entry name" value="Trypsin-like serine proteases"/>
    <property type="match status" value="1"/>
</dbReference>
<protein>
    <recommendedName>
        <fullName evidence="5">Peptidase S1 domain-containing protein</fullName>
    </recommendedName>
</protein>
<evidence type="ECO:0000313" key="6">
    <source>
        <dbReference type="EnsemblMetazoa" id="GAUT000408-PA"/>
    </source>
</evidence>
<dbReference type="AlphaFoldDB" id="A0A1A9UD24"/>
<keyword evidence="2" id="KW-0378">Hydrolase</keyword>
<dbReference type="EnsemblMetazoa" id="GAUT000408-RA">
    <property type="protein sequence ID" value="GAUT000408-PA"/>
    <property type="gene ID" value="GAUT000408"/>
</dbReference>
<dbReference type="InterPro" id="IPR001254">
    <property type="entry name" value="Trypsin_dom"/>
</dbReference>
<feature type="domain" description="Peptidase S1" evidence="5">
    <location>
        <begin position="1"/>
        <end position="249"/>
    </location>
</feature>
<dbReference type="PROSITE" id="PS50240">
    <property type="entry name" value="TRYPSIN_DOM"/>
    <property type="match status" value="1"/>
</dbReference>
<keyword evidence="1" id="KW-0645">Protease</keyword>
<dbReference type="PANTHER" id="PTHR24276:SF98">
    <property type="entry name" value="FI18310P1-RELATED"/>
    <property type="match status" value="1"/>
</dbReference>
<keyword evidence="4" id="KW-1015">Disulfide bond</keyword>
<name>A0A1A9UD24_GLOAU</name>